<keyword evidence="1" id="KW-0732">Signal</keyword>
<organism evidence="3 4">
    <name type="scientific">Zopfia rhizophila CBS 207.26</name>
    <dbReference type="NCBI Taxonomy" id="1314779"/>
    <lineage>
        <taxon>Eukaryota</taxon>
        <taxon>Fungi</taxon>
        <taxon>Dikarya</taxon>
        <taxon>Ascomycota</taxon>
        <taxon>Pezizomycotina</taxon>
        <taxon>Dothideomycetes</taxon>
        <taxon>Dothideomycetes incertae sedis</taxon>
        <taxon>Zopfiaceae</taxon>
        <taxon>Zopfia</taxon>
    </lineage>
</organism>
<keyword evidence="3" id="KW-0315">Glutamine amidotransferase</keyword>
<evidence type="ECO:0000313" key="4">
    <source>
        <dbReference type="Proteomes" id="UP000800200"/>
    </source>
</evidence>
<keyword evidence="3" id="KW-0808">Transferase</keyword>
<feature type="signal peptide" evidence="1">
    <location>
        <begin position="1"/>
        <end position="18"/>
    </location>
</feature>
<dbReference type="OrthoDB" id="543156at2759"/>
<keyword evidence="4" id="KW-1185">Reference proteome</keyword>
<evidence type="ECO:0000313" key="3">
    <source>
        <dbReference type="EMBL" id="KAF2177231.1"/>
    </source>
</evidence>
<accession>A0A6A6DCN0</accession>
<dbReference type="EMBL" id="ML994692">
    <property type="protein sequence ID" value="KAF2177231.1"/>
    <property type="molecule type" value="Genomic_DNA"/>
</dbReference>
<dbReference type="Gene3D" id="3.40.50.880">
    <property type="match status" value="1"/>
</dbReference>
<dbReference type="AlphaFoldDB" id="A0A6A6DCN0"/>
<feature type="chain" id="PRO_5025587593" evidence="1">
    <location>
        <begin position="19"/>
        <end position="273"/>
    </location>
</feature>
<dbReference type="InterPro" id="IPR052158">
    <property type="entry name" value="INH-QAR"/>
</dbReference>
<evidence type="ECO:0000259" key="2">
    <source>
        <dbReference type="Pfam" id="PF01965"/>
    </source>
</evidence>
<dbReference type="SUPFAM" id="SSF52317">
    <property type="entry name" value="Class I glutamine amidotransferase-like"/>
    <property type="match status" value="1"/>
</dbReference>
<feature type="domain" description="DJ-1/PfpI" evidence="2">
    <location>
        <begin position="36"/>
        <end position="235"/>
    </location>
</feature>
<sequence length="273" mass="29840">MRVSTLMPLLAALHSTYATLTMPNITNTTALPKHYAILVFPTFQALDVFGPLDVLNTLAMLFNTTMHLSVLSATMDPVTTVPQRTPRMNMTHGDFGESIVPTNTFKEVLAKSGSCPERTAGHGGHSMNGTDKGDIEVLIVPGGGGTREPRLEEIDFVKQTYPKVKYILSVCTGATILSRAGILDGRKATTNKRSWKWATSTGPKVDWVPTARWVQDGNIWSSSGISAGIDLTYAWVAHVYGEEVANYVSASSEYVRWRNSTEDPFAKIWDVSA</sequence>
<dbReference type="CDD" id="cd03139">
    <property type="entry name" value="GATase1_PfpI_2"/>
    <property type="match status" value="1"/>
</dbReference>
<dbReference type="PANTHER" id="PTHR43130:SF15">
    <property type="entry name" value="THIJ_PFPI FAMILY PROTEIN (AFU_ORTHOLOGUE AFUA_5G14240)"/>
    <property type="match status" value="1"/>
</dbReference>
<reference evidence="3" key="1">
    <citation type="journal article" date="2020" name="Stud. Mycol.">
        <title>101 Dothideomycetes genomes: a test case for predicting lifestyles and emergence of pathogens.</title>
        <authorList>
            <person name="Haridas S."/>
            <person name="Albert R."/>
            <person name="Binder M."/>
            <person name="Bloem J."/>
            <person name="Labutti K."/>
            <person name="Salamov A."/>
            <person name="Andreopoulos B."/>
            <person name="Baker S."/>
            <person name="Barry K."/>
            <person name="Bills G."/>
            <person name="Bluhm B."/>
            <person name="Cannon C."/>
            <person name="Castanera R."/>
            <person name="Culley D."/>
            <person name="Daum C."/>
            <person name="Ezra D."/>
            <person name="Gonzalez J."/>
            <person name="Henrissat B."/>
            <person name="Kuo A."/>
            <person name="Liang C."/>
            <person name="Lipzen A."/>
            <person name="Lutzoni F."/>
            <person name="Magnuson J."/>
            <person name="Mondo S."/>
            <person name="Nolan M."/>
            <person name="Ohm R."/>
            <person name="Pangilinan J."/>
            <person name="Park H.-J."/>
            <person name="Ramirez L."/>
            <person name="Alfaro M."/>
            <person name="Sun H."/>
            <person name="Tritt A."/>
            <person name="Yoshinaga Y."/>
            <person name="Zwiers L.-H."/>
            <person name="Turgeon B."/>
            <person name="Goodwin S."/>
            <person name="Spatafora J."/>
            <person name="Crous P."/>
            <person name="Grigoriev I."/>
        </authorList>
    </citation>
    <scope>NUCLEOTIDE SEQUENCE</scope>
    <source>
        <strain evidence="3">CBS 207.26</strain>
    </source>
</reference>
<dbReference type="InterPro" id="IPR029062">
    <property type="entry name" value="Class_I_gatase-like"/>
</dbReference>
<dbReference type="GO" id="GO:0016740">
    <property type="term" value="F:transferase activity"/>
    <property type="evidence" value="ECO:0007669"/>
    <property type="project" value="UniProtKB-KW"/>
</dbReference>
<dbReference type="PANTHER" id="PTHR43130">
    <property type="entry name" value="ARAC-FAMILY TRANSCRIPTIONAL REGULATOR"/>
    <property type="match status" value="1"/>
</dbReference>
<evidence type="ECO:0000256" key="1">
    <source>
        <dbReference type="SAM" id="SignalP"/>
    </source>
</evidence>
<name>A0A6A6DCN0_9PEZI</name>
<dbReference type="Proteomes" id="UP000800200">
    <property type="component" value="Unassembled WGS sequence"/>
</dbReference>
<gene>
    <name evidence="3" type="ORF">K469DRAFT_755280</name>
</gene>
<proteinExistence type="predicted"/>
<dbReference type="InterPro" id="IPR002818">
    <property type="entry name" value="DJ-1/PfpI"/>
</dbReference>
<dbReference type="Pfam" id="PF01965">
    <property type="entry name" value="DJ-1_PfpI"/>
    <property type="match status" value="1"/>
</dbReference>
<protein>
    <submittedName>
        <fullName evidence="3">Class I glutamine amidotransferase-like protein</fullName>
    </submittedName>
</protein>